<evidence type="ECO:0000313" key="2">
    <source>
        <dbReference type="Proteomes" id="UP001162640"/>
    </source>
</evidence>
<protein>
    <submittedName>
        <fullName evidence="1">Uncharacterized protein</fullName>
    </submittedName>
</protein>
<evidence type="ECO:0000313" key="1">
    <source>
        <dbReference type="EMBL" id="GMH70320.1"/>
    </source>
</evidence>
<gene>
    <name evidence="1" type="ORF">TL16_g05381</name>
</gene>
<accession>A0A9W7AI26</accession>
<comment type="caution">
    <text evidence="1">The sequence shown here is derived from an EMBL/GenBank/DDBJ whole genome shotgun (WGS) entry which is preliminary data.</text>
</comment>
<sequence length="243" mass="27936">MNTVRKSQLCESDDSTDYEATVEAKLRLFRAKRKSSLLVYTVINKVEEFMEDKASNDQSAELVKTICDSVKATLLATKSDVDFMGSKDMSAFKSLADTILKASRFIYEYVHKHWFLRYSLAPAYKKTLKEFTKKLMLSMQCLALQYSVYSQHSSKQQREEHFASIIAVSDKDGMKTAMDKVQADTKKHKENLVLLQTMMKVLEIEGNHQGDVKEKRKVHTDSEAKLKAAKEDLKELSELRNKR</sequence>
<dbReference type="EMBL" id="BLQM01000156">
    <property type="protein sequence ID" value="GMH70320.1"/>
    <property type="molecule type" value="Genomic_DNA"/>
</dbReference>
<reference evidence="2" key="1">
    <citation type="journal article" date="2023" name="Commun. Biol.">
        <title>Genome analysis of Parmales, the sister group of diatoms, reveals the evolutionary specialization of diatoms from phago-mixotrophs to photoautotrophs.</title>
        <authorList>
            <person name="Ban H."/>
            <person name="Sato S."/>
            <person name="Yoshikawa S."/>
            <person name="Yamada K."/>
            <person name="Nakamura Y."/>
            <person name="Ichinomiya M."/>
            <person name="Sato N."/>
            <person name="Blanc-Mathieu R."/>
            <person name="Endo H."/>
            <person name="Kuwata A."/>
            <person name="Ogata H."/>
        </authorList>
    </citation>
    <scope>NUCLEOTIDE SEQUENCE [LARGE SCALE GENOMIC DNA]</scope>
</reference>
<dbReference type="AlphaFoldDB" id="A0A9W7AI26"/>
<dbReference type="Proteomes" id="UP001162640">
    <property type="component" value="Unassembled WGS sequence"/>
</dbReference>
<proteinExistence type="predicted"/>
<name>A0A9W7AI26_9STRA</name>
<organism evidence="1 2">
    <name type="scientific">Triparma laevis f. inornata</name>
    <dbReference type="NCBI Taxonomy" id="1714386"/>
    <lineage>
        <taxon>Eukaryota</taxon>
        <taxon>Sar</taxon>
        <taxon>Stramenopiles</taxon>
        <taxon>Ochrophyta</taxon>
        <taxon>Bolidophyceae</taxon>
        <taxon>Parmales</taxon>
        <taxon>Triparmaceae</taxon>
        <taxon>Triparma</taxon>
    </lineage>
</organism>